<dbReference type="Pfam" id="PF13622">
    <property type="entry name" value="4HBT_3"/>
    <property type="match status" value="1"/>
</dbReference>
<feature type="domain" description="Acyl-CoA thioesterase-like N-terminal HotDog" evidence="4">
    <location>
        <begin position="53"/>
        <end position="131"/>
    </location>
</feature>
<evidence type="ECO:0000256" key="2">
    <source>
        <dbReference type="ARBA" id="ARBA00022801"/>
    </source>
</evidence>
<dbReference type="PANTHER" id="PTHR11066">
    <property type="entry name" value="ACYL-COA THIOESTERASE"/>
    <property type="match status" value="1"/>
</dbReference>
<organism evidence="5 6">
    <name type="scientific">Elysia marginata</name>
    <dbReference type="NCBI Taxonomy" id="1093978"/>
    <lineage>
        <taxon>Eukaryota</taxon>
        <taxon>Metazoa</taxon>
        <taxon>Spiralia</taxon>
        <taxon>Lophotrochozoa</taxon>
        <taxon>Mollusca</taxon>
        <taxon>Gastropoda</taxon>
        <taxon>Heterobranchia</taxon>
        <taxon>Euthyneura</taxon>
        <taxon>Panpulmonata</taxon>
        <taxon>Sacoglossa</taxon>
        <taxon>Placobranchoidea</taxon>
        <taxon>Plakobranchidae</taxon>
        <taxon>Elysia</taxon>
    </lineage>
</organism>
<dbReference type="Gene3D" id="2.40.160.210">
    <property type="entry name" value="Acyl-CoA thioesterase, double hotdog domain"/>
    <property type="match status" value="1"/>
</dbReference>
<dbReference type="InterPro" id="IPR029069">
    <property type="entry name" value="HotDog_dom_sf"/>
</dbReference>
<dbReference type="PANTHER" id="PTHR11066:SF34">
    <property type="entry name" value="ACYL-COENZYME A THIOESTERASE 8"/>
    <property type="match status" value="1"/>
</dbReference>
<reference evidence="5 6" key="1">
    <citation type="journal article" date="2021" name="Elife">
        <title>Chloroplast acquisition without the gene transfer in kleptoplastic sea slugs, Plakobranchus ocellatus.</title>
        <authorList>
            <person name="Maeda T."/>
            <person name="Takahashi S."/>
            <person name="Yoshida T."/>
            <person name="Shimamura S."/>
            <person name="Takaki Y."/>
            <person name="Nagai Y."/>
            <person name="Toyoda A."/>
            <person name="Suzuki Y."/>
            <person name="Arimoto A."/>
            <person name="Ishii H."/>
            <person name="Satoh N."/>
            <person name="Nishiyama T."/>
            <person name="Hasebe M."/>
            <person name="Maruyama T."/>
            <person name="Minagawa J."/>
            <person name="Obokata J."/>
            <person name="Shigenobu S."/>
        </authorList>
    </citation>
    <scope>NUCLEOTIDE SEQUENCE [LARGE SCALE GENOMIC DNA]</scope>
</reference>
<keyword evidence="6" id="KW-1185">Reference proteome</keyword>
<accession>A0AAV4ESK9</accession>
<dbReference type="Pfam" id="PF02551">
    <property type="entry name" value="Acyl_CoA_thio"/>
    <property type="match status" value="1"/>
</dbReference>
<dbReference type="SUPFAM" id="SSF54637">
    <property type="entry name" value="Thioesterase/thiol ester dehydrase-isomerase"/>
    <property type="match status" value="2"/>
</dbReference>
<evidence type="ECO:0000259" key="4">
    <source>
        <dbReference type="Pfam" id="PF13622"/>
    </source>
</evidence>
<dbReference type="InterPro" id="IPR025652">
    <property type="entry name" value="TesB_C"/>
</dbReference>
<dbReference type="InterPro" id="IPR003703">
    <property type="entry name" value="Acyl_CoA_thio"/>
</dbReference>
<evidence type="ECO:0000313" key="6">
    <source>
        <dbReference type="Proteomes" id="UP000762676"/>
    </source>
</evidence>
<dbReference type="InterPro" id="IPR049449">
    <property type="entry name" value="TesB_ACOT8-like_N"/>
</dbReference>
<gene>
    <name evidence="5" type="ORF">ElyMa_000149000</name>
</gene>
<dbReference type="EMBL" id="BMAT01000273">
    <property type="protein sequence ID" value="GFR63156.1"/>
    <property type="molecule type" value="Genomic_DNA"/>
</dbReference>
<sequence>MDEPNSGSEGKEKDMSEAAADKELGNFIEKSFLDLEKIDDFLYRSKSLWKHKTARGVYGGQVIGQALVAASECIPSECHMHSMHSYFLRPGNVARPILYHVDVTRAGRTYCSTAVKAVQANQAIFTMQASFKREEENHSNYQISMPKGLRRILLELVVHCEPASDSQLMVKSCSCWKELIGPLSYKYRKEQLREIPIIVKYVKEEQIVYRTSQRQTVWLKVKGHLPDNLHPNIHKCCLAYMSDMYLMSTASMPLRWLQGTRVFVTSVDHSMWFHAPARADEWMLFDVQIDNIGDGRTLVIGHVWDLKGTLVTTIAQEGVLRLGSEIQSKL</sequence>
<dbReference type="GO" id="GO:0005782">
    <property type="term" value="C:peroxisomal matrix"/>
    <property type="evidence" value="ECO:0007669"/>
    <property type="project" value="TreeGrafter"/>
</dbReference>
<proteinExistence type="inferred from homology"/>
<evidence type="ECO:0000256" key="1">
    <source>
        <dbReference type="ARBA" id="ARBA00006538"/>
    </source>
</evidence>
<dbReference type="Proteomes" id="UP000762676">
    <property type="component" value="Unassembled WGS sequence"/>
</dbReference>
<protein>
    <submittedName>
        <fullName evidence="5">Acyl-coenzyme A thioesterase 8</fullName>
    </submittedName>
</protein>
<comment type="caution">
    <text evidence="5">The sequence shown here is derived from an EMBL/GenBank/DDBJ whole genome shotgun (WGS) entry which is preliminary data.</text>
</comment>
<dbReference type="AlphaFoldDB" id="A0AAV4ESK9"/>
<feature type="domain" description="Acyl-CoA thioesterase 2 C-terminal" evidence="3">
    <location>
        <begin position="212"/>
        <end position="319"/>
    </location>
</feature>
<evidence type="ECO:0000259" key="3">
    <source>
        <dbReference type="Pfam" id="PF02551"/>
    </source>
</evidence>
<comment type="similarity">
    <text evidence="1">Belongs to the C/M/P thioester hydrolase family.</text>
</comment>
<keyword evidence="2" id="KW-0378">Hydrolase</keyword>
<dbReference type="GO" id="GO:0009062">
    <property type="term" value="P:fatty acid catabolic process"/>
    <property type="evidence" value="ECO:0007669"/>
    <property type="project" value="TreeGrafter"/>
</dbReference>
<dbReference type="InterPro" id="IPR042171">
    <property type="entry name" value="Acyl-CoA_hotdog"/>
</dbReference>
<dbReference type="GO" id="GO:0006637">
    <property type="term" value="P:acyl-CoA metabolic process"/>
    <property type="evidence" value="ECO:0007669"/>
    <property type="project" value="InterPro"/>
</dbReference>
<dbReference type="CDD" id="cd03444">
    <property type="entry name" value="Thioesterase_II_repeat1"/>
    <property type="match status" value="1"/>
</dbReference>
<name>A0AAV4ESK9_9GAST</name>
<evidence type="ECO:0000313" key="5">
    <source>
        <dbReference type="EMBL" id="GFR63156.1"/>
    </source>
</evidence>
<dbReference type="CDD" id="cd03445">
    <property type="entry name" value="Thioesterase_II_repeat2"/>
    <property type="match status" value="1"/>
</dbReference>
<dbReference type="GO" id="GO:0047617">
    <property type="term" value="F:fatty acyl-CoA hydrolase activity"/>
    <property type="evidence" value="ECO:0007669"/>
    <property type="project" value="InterPro"/>
</dbReference>